<comment type="similarity">
    <text evidence="1">Belongs to the iodothyronine deiodinase family.</text>
</comment>
<dbReference type="GO" id="GO:0004800">
    <property type="term" value="F:thyroxine 5'-deiodinase activity"/>
    <property type="evidence" value="ECO:0007669"/>
    <property type="project" value="InterPro"/>
</dbReference>
<dbReference type="Proteomes" id="UP000663836">
    <property type="component" value="Unassembled WGS sequence"/>
</dbReference>
<dbReference type="PANTHER" id="PTHR11781:SF22">
    <property type="entry name" value="TYPE I IODOTHYRONINE DEIODINASE"/>
    <property type="match status" value="1"/>
</dbReference>
<dbReference type="Proteomes" id="UP000663864">
    <property type="component" value="Unassembled WGS sequence"/>
</dbReference>
<evidence type="ECO:0000313" key="3">
    <source>
        <dbReference type="EMBL" id="CAF3712308.1"/>
    </source>
</evidence>
<comment type="caution">
    <text evidence="2">The sequence shown here is derived from an EMBL/GenBank/DDBJ whole genome shotgun (WGS) entry which is preliminary data.</text>
</comment>
<keyword evidence="1" id="KW-0712">Selenocysteine</keyword>
<keyword evidence="1" id="KW-0560">Oxidoreductase</keyword>
<dbReference type="Gene3D" id="3.40.30.10">
    <property type="entry name" value="Glutaredoxin"/>
    <property type="match status" value="1"/>
</dbReference>
<accession>A0A814G6J7</accession>
<protein>
    <recommendedName>
        <fullName evidence="1">Iodothyronine deiodinase</fullName>
    </recommendedName>
</protein>
<dbReference type="Pfam" id="PF00837">
    <property type="entry name" value="T4_deiodinase"/>
    <property type="match status" value="1"/>
</dbReference>
<dbReference type="PANTHER" id="PTHR11781">
    <property type="entry name" value="IODOTHYRONINE DEIODINASE"/>
    <property type="match status" value="1"/>
</dbReference>
<reference evidence="2" key="1">
    <citation type="submission" date="2021-02" db="EMBL/GenBank/DDBJ databases">
        <authorList>
            <person name="Nowell W R."/>
        </authorList>
    </citation>
    <scope>NUCLEOTIDE SEQUENCE</scope>
</reference>
<comment type="function">
    <text evidence="1">Responsible for the deiodination of T4 (3,5,3',5'-tetraiodothyronine).</text>
</comment>
<dbReference type="GO" id="GO:0042446">
    <property type="term" value="P:hormone biosynthetic process"/>
    <property type="evidence" value="ECO:0007669"/>
    <property type="project" value="UniProtKB-KW"/>
</dbReference>
<evidence type="ECO:0000256" key="1">
    <source>
        <dbReference type="RuleBase" id="RU000676"/>
    </source>
</evidence>
<keyword evidence="1" id="KW-0893">Thyroid hormones biosynthesis</keyword>
<dbReference type="InterPro" id="IPR000643">
    <property type="entry name" value="Iodothyronine_deiodinase"/>
</dbReference>
<sequence>MNALVRSHVPNGIRLIAIYIAEAHSQDEWPVGQTISCVDQPKTFEQRLENAQRFKKDFNFEMPMFVDDINNTFLNTYGSWPFRFFVIYEGKLILKAEPDKETFTYDMNEIDKWITNFYQSHTQTI</sequence>
<dbReference type="AlphaFoldDB" id="A0A814G6J7"/>
<name>A0A814G6J7_9BILA</name>
<proteinExistence type="inferred from homology"/>
<evidence type="ECO:0000313" key="4">
    <source>
        <dbReference type="Proteomes" id="UP000663864"/>
    </source>
</evidence>
<evidence type="ECO:0000313" key="2">
    <source>
        <dbReference type="EMBL" id="CAF0993575.1"/>
    </source>
</evidence>
<gene>
    <name evidence="3" type="ORF">JBS370_LOCUS10235</name>
    <name evidence="2" type="ORF">ZHD862_LOCUS12149</name>
</gene>
<organism evidence="2 4">
    <name type="scientific">Rotaria sordida</name>
    <dbReference type="NCBI Taxonomy" id="392033"/>
    <lineage>
        <taxon>Eukaryota</taxon>
        <taxon>Metazoa</taxon>
        <taxon>Spiralia</taxon>
        <taxon>Gnathifera</taxon>
        <taxon>Rotifera</taxon>
        <taxon>Eurotatoria</taxon>
        <taxon>Bdelloidea</taxon>
        <taxon>Philodinida</taxon>
        <taxon>Philodinidae</taxon>
        <taxon>Rotaria</taxon>
    </lineage>
</organism>
<dbReference type="EMBL" id="CAJOBD010000731">
    <property type="protein sequence ID" value="CAF3712308.1"/>
    <property type="molecule type" value="Genomic_DNA"/>
</dbReference>
<dbReference type="EMBL" id="CAJNOT010000471">
    <property type="protein sequence ID" value="CAF0993575.1"/>
    <property type="molecule type" value="Genomic_DNA"/>
</dbReference>